<accession>A0A0L0BS08</accession>
<organism evidence="2 3">
    <name type="scientific">Lucilia cuprina</name>
    <name type="common">Green bottle fly</name>
    <name type="synonym">Australian sheep blowfly</name>
    <dbReference type="NCBI Taxonomy" id="7375"/>
    <lineage>
        <taxon>Eukaryota</taxon>
        <taxon>Metazoa</taxon>
        <taxon>Ecdysozoa</taxon>
        <taxon>Arthropoda</taxon>
        <taxon>Hexapoda</taxon>
        <taxon>Insecta</taxon>
        <taxon>Pterygota</taxon>
        <taxon>Neoptera</taxon>
        <taxon>Endopterygota</taxon>
        <taxon>Diptera</taxon>
        <taxon>Brachycera</taxon>
        <taxon>Muscomorpha</taxon>
        <taxon>Oestroidea</taxon>
        <taxon>Calliphoridae</taxon>
        <taxon>Luciliinae</taxon>
        <taxon>Lucilia</taxon>
    </lineage>
</organism>
<sequence>MDIISGLRSTIEGVSGDDDSERPRLQLKPRTVDAPINGLAETKQAAAIFGAAKPREEKFKDEPQNNNPGSPKEDN</sequence>
<proteinExistence type="predicted"/>
<dbReference type="EMBL" id="JRES01001453">
    <property type="protein sequence ID" value="KNC22855.1"/>
    <property type="molecule type" value="Genomic_DNA"/>
</dbReference>
<gene>
    <name evidence="2" type="ORF">FF38_01764</name>
</gene>
<comment type="caution">
    <text evidence="2">The sequence shown here is derived from an EMBL/GenBank/DDBJ whole genome shotgun (WGS) entry which is preliminary data.</text>
</comment>
<dbReference type="Proteomes" id="UP000037069">
    <property type="component" value="Unassembled WGS sequence"/>
</dbReference>
<feature type="region of interest" description="Disordered" evidence="1">
    <location>
        <begin position="1"/>
        <end position="25"/>
    </location>
</feature>
<evidence type="ECO:0000313" key="2">
    <source>
        <dbReference type="EMBL" id="KNC22855.1"/>
    </source>
</evidence>
<keyword evidence="3" id="KW-1185">Reference proteome</keyword>
<protein>
    <submittedName>
        <fullName evidence="2">Uncharacterized protein</fullName>
    </submittedName>
</protein>
<feature type="region of interest" description="Disordered" evidence="1">
    <location>
        <begin position="52"/>
        <end position="75"/>
    </location>
</feature>
<dbReference type="AlphaFoldDB" id="A0A0L0BS08"/>
<name>A0A0L0BS08_LUCCU</name>
<dbReference type="STRING" id="7375.A0A0L0BS08"/>
<reference evidence="2 3" key="1">
    <citation type="journal article" date="2015" name="Nat. Commun.">
        <title>Lucilia cuprina genome unlocks parasitic fly biology to underpin future interventions.</title>
        <authorList>
            <person name="Anstead C.A."/>
            <person name="Korhonen P.K."/>
            <person name="Young N.D."/>
            <person name="Hall R.S."/>
            <person name="Jex A.R."/>
            <person name="Murali S.C."/>
            <person name="Hughes D.S."/>
            <person name="Lee S.F."/>
            <person name="Perry T."/>
            <person name="Stroehlein A.J."/>
            <person name="Ansell B.R."/>
            <person name="Breugelmans B."/>
            <person name="Hofmann A."/>
            <person name="Qu J."/>
            <person name="Dugan S."/>
            <person name="Lee S.L."/>
            <person name="Chao H."/>
            <person name="Dinh H."/>
            <person name="Han Y."/>
            <person name="Doddapaneni H.V."/>
            <person name="Worley K.C."/>
            <person name="Muzny D.M."/>
            <person name="Ioannidis P."/>
            <person name="Waterhouse R.M."/>
            <person name="Zdobnov E.M."/>
            <person name="James P.J."/>
            <person name="Bagnall N.H."/>
            <person name="Kotze A.C."/>
            <person name="Gibbs R.A."/>
            <person name="Richards S."/>
            <person name="Batterham P."/>
            <person name="Gasser R.B."/>
        </authorList>
    </citation>
    <scope>NUCLEOTIDE SEQUENCE [LARGE SCALE GENOMIC DNA]</scope>
    <source>
        <strain evidence="2 3">LS</strain>
        <tissue evidence="2">Full body</tissue>
    </source>
</reference>
<evidence type="ECO:0000256" key="1">
    <source>
        <dbReference type="SAM" id="MobiDB-lite"/>
    </source>
</evidence>
<evidence type="ECO:0000313" key="3">
    <source>
        <dbReference type="Proteomes" id="UP000037069"/>
    </source>
</evidence>
<feature type="compositionally biased region" description="Basic and acidic residues" evidence="1">
    <location>
        <begin position="53"/>
        <end position="63"/>
    </location>
</feature>
<dbReference type="OrthoDB" id="48651at2759"/>